<keyword evidence="2" id="KW-1185">Reference proteome</keyword>
<organism evidence="1 2">
    <name type="scientific">Formosa maritima</name>
    <dbReference type="NCBI Taxonomy" id="2592046"/>
    <lineage>
        <taxon>Bacteria</taxon>
        <taxon>Pseudomonadati</taxon>
        <taxon>Bacteroidota</taxon>
        <taxon>Flavobacteriia</taxon>
        <taxon>Flavobacteriales</taxon>
        <taxon>Flavobacteriaceae</taxon>
        <taxon>Formosa</taxon>
    </lineage>
</organism>
<protein>
    <submittedName>
        <fullName evidence="1">Uncharacterized protein</fullName>
    </submittedName>
</protein>
<proteinExistence type="predicted"/>
<dbReference type="RefSeq" id="WP_148454028.1">
    <property type="nucleotide sequence ID" value="NZ_VSFC01000023.1"/>
</dbReference>
<dbReference type="AlphaFoldDB" id="A0A5D0GER9"/>
<accession>A0A5D0GER9</accession>
<gene>
    <name evidence="1" type="ORF">FVF61_05080</name>
</gene>
<dbReference type="EMBL" id="VSFC01000023">
    <property type="protein sequence ID" value="TYA57281.1"/>
    <property type="molecule type" value="Genomic_DNA"/>
</dbReference>
<name>A0A5D0GER9_9FLAO</name>
<evidence type="ECO:0000313" key="1">
    <source>
        <dbReference type="EMBL" id="TYA57281.1"/>
    </source>
</evidence>
<comment type="caution">
    <text evidence="1">The sequence shown here is derived from an EMBL/GenBank/DDBJ whole genome shotgun (WGS) entry which is preliminary data.</text>
</comment>
<sequence length="281" mass="34279">MIHDSIYPSIYNSESYLKTKTFILELEKKYGYEPELKYILLDKSFSNDDLDFFKKELSTLVKNYGFNIIYESESKSYYDAITVGELSEWFKKMYLENHFIWMENNFLKQIDLRKLNELKNHDQLINNYRLTIEKTLELDSIQKNQSYDILHRAFFENLSTLYSITRKYDYYPTAKSFALIQNSFGVVEYHNYQAKPNFEKTWILFYPFYKEAYLKNEIDYIEFKNYDNWSFIHYKKIKFDLINVEEIPLQFNPDLLKIAPIIDPIYKDEIWKEFGWKNNKQ</sequence>
<evidence type="ECO:0000313" key="2">
    <source>
        <dbReference type="Proteomes" id="UP000324550"/>
    </source>
</evidence>
<reference evidence="1 2" key="1">
    <citation type="submission" date="2019-08" db="EMBL/GenBank/DDBJ databases">
        <title>Formosa sediminis sp. nov., isolated from marine sediment.</title>
        <authorList>
            <person name="Cao W.R."/>
        </authorList>
    </citation>
    <scope>NUCLEOTIDE SEQUENCE [LARGE SCALE GENOMIC DNA]</scope>
    <source>
        <strain evidence="1 2">1494</strain>
    </source>
</reference>
<dbReference type="Proteomes" id="UP000324550">
    <property type="component" value="Unassembled WGS sequence"/>
</dbReference>